<sequence>MLQGIPSLAATHLVPTCLCGVVECQGVFRVRSAESIRPYQTKVWLYERKALCWSGLQWKNFFVLESHNSVCPKVSHELDLSKARLLGGGRCGSFQSGLRKSWGSGPCYRATQLRICPDLSRAKPPRVQRVGTQEPIGWG</sequence>
<comment type="caution">
    <text evidence="2">The sequence shown here is derived from an EMBL/GenBank/DDBJ whole genome shotgun (WGS) entry which is preliminary data.</text>
</comment>
<feature type="chain" id="PRO_5032895773" evidence="1">
    <location>
        <begin position="25"/>
        <end position="139"/>
    </location>
</feature>
<evidence type="ECO:0000313" key="3">
    <source>
        <dbReference type="Proteomes" id="UP000664940"/>
    </source>
</evidence>
<keyword evidence="1" id="KW-0732">Signal</keyword>
<dbReference type="Proteomes" id="UP000664940">
    <property type="component" value="Unassembled WGS sequence"/>
</dbReference>
<dbReference type="EMBL" id="JABVXQ010000008">
    <property type="protein sequence ID" value="KAF6094954.1"/>
    <property type="molecule type" value="Genomic_DNA"/>
</dbReference>
<evidence type="ECO:0000256" key="1">
    <source>
        <dbReference type="SAM" id="SignalP"/>
    </source>
</evidence>
<dbReference type="AlphaFoldDB" id="A0A834DWK8"/>
<organism evidence="2 3">
    <name type="scientific">Phyllostomus discolor</name>
    <name type="common">pale spear-nosed bat</name>
    <dbReference type="NCBI Taxonomy" id="89673"/>
    <lineage>
        <taxon>Eukaryota</taxon>
        <taxon>Metazoa</taxon>
        <taxon>Chordata</taxon>
        <taxon>Craniata</taxon>
        <taxon>Vertebrata</taxon>
        <taxon>Euteleostomi</taxon>
        <taxon>Mammalia</taxon>
        <taxon>Eutheria</taxon>
        <taxon>Laurasiatheria</taxon>
        <taxon>Chiroptera</taxon>
        <taxon>Yangochiroptera</taxon>
        <taxon>Phyllostomidae</taxon>
        <taxon>Phyllostominae</taxon>
        <taxon>Phyllostomus</taxon>
    </lineage>
</organism>
<evidence type="ECO:0000313" key="2">
    <source>
        <dbReference type="EMBL" id="KAF6094954.1"/>
    </source>
</evidence>
<reference evidence="2 3" key="1">
    <citation type="journal article" date="2020" name="Nature">
        <title>Six reference-quality genomes reveal evolution of bat adaptations.</title>
        <authorList>
            <person name="Jebb D."/>
            <person name="Huang Z."/>
            <person name="Pippel M."/>
            <person name="Hughes G.M."/>
            <person name="Lavrichenko K."/>
            <person name="Devanna P."/>
            <person name="Winkler S."/>
            <person name="Jermiin L.S."/>
            <person name="Skirmuntt E.C."/>
            <person name="Katzourakis A."/>
            <person name="Burkitt-Gray L."/>
            <person name="Ray D.A."/>
            <person name="Sullivan K.A.M."/>
            <person name="Roscito J.G."/>
            <person name="Kirilenko B.M."/>
            <person name="Davalos L.M."/>
            <person name="Corthals A.P."/>
            <person name="Power M.L."/>
            <person name="Jones G."/>
            <person name="Ransome R.D."/>
            <person name="Dechmann D.K.N."/>
            <person name="Locatelli A.G."/>
            <person name="Puechmaille S.J."/>
            <person name="Fedrigo O."/>
            <person name="Jarvis E.D."/>
            <person name="Hiller M."/>
            <person name="Vernes S.C."/>
            <person name="Myers E.W."/>
            <person name="Teeling E.C."/>
        </authorList>
    </citation>
    <scope>NUCLEOTIDE SEQUENCE [LARGE SCALE GENOMIC DNA]</scope>
    <source>
        <strain evidence="2">Bat1K_MPI-CBG_1</strain>
    </source>
</reference>
<feature type="signal peptide" evidence="1">
    <location>
        <begin position="1"/>
        <end position="24"/>
    </location>
</feature>
<name>A0A834DWK8_9CHIR</name>
<protein>
    <submittedName>
        <fullName evidence="2">Uncharacterized protein</fullName>
    </submittedName>
</protein>
<proteinExistence type="predicted"/>
<gene>
    <name evidence="2" type="ORF">HJG60_012009</name>
</gene>
<accession>A0A834DWK8</accession>